<accession>A0A1T4Y6P2</accession>
<dbReference type="RefSeq" id="WP_078697380.1">
    <property type="nucleotide sequence ID" value="NZ_FUYH01000023.1"/>
</dbReference>
<name>A0A1T4Y6P2_9CLOT</name>
<reference evidence="3" key="1">
    <citation type="submission" date="2017-02" db="EMBL/GenBank/DDBJ databases">
        <authorList>
            <person name="Varghese N."/>
            <person name="Submissions S."/>
        </authorList>
    </citation>
    <scope>NUCLEOTIDE SEQUENCE [LARGE SCALE GENOMIC DNA]</scope>
    <source>
        <strain evidence="3">USBA 833</strain>
    </source>
</reference>
<dbReference type="Proteomes" id="UP000190105">
    <property type="component" value="Unassembled WGS sequence"/>
</dbReference>
<feature type="domain" description="Cthe-2314-like HEPN" evidence="1">
    <location>
        <begin position="58"/>
        <end position="247"/>
    </location>
</feature>
<dbReference type="InterPro" id="IPR041394">
    <property type="entry name" value="HEPN_Cthe2314"/>
</dbReference>
<protein>
    <recommendedName>
        <fullName evidence="1">Cthe-2314-like HEPN domain-containing protein</fullName>
    </recommendedName>
</protein>
<sequence>MIDVYDYARYPTKEEWMKICGDKADVINRIYLDNNGNKIEFSPSDFEDGYYNIQMQYWLKEFNNRAFDLIVNYTLLKYYYDSGIPDEEWYKSPGENGKSVQYFPHFEKKHYGILYWFSFYVDSYYTRFEGLIDTIYHIINIKYRLDIKPSSEFRGNVLKKLEKKDKALYKYLNSLPKNPVYKQINKFRNNIVHNYRPNQIDSGFTRTINHDGSEIITMSVGNYTTSTEFLNNIKDSLDLLADITDKIRVKIKA</sequence>
<dbReference type="Pfam" id="PF18730">
    <property type="entry name" value="HEPN_Cthe2314"/>
    <property type="match status" value="1"/>
</dbReference>
<organism evidence="2 3">
    <name type="scientific">Caloramator quimbayensis</name>
    <dbReference type="NCBI Taxonomy" id="1147123"/>
    <lineage>
        <taxon>Bacteria</taxon>
        <taxon>Bacillati</taxon>
        <taxon>Bacillota</taxon>
        <taxon>Clostridia</taxon>
        <taxon>Eubacteriales</taxon>
        <taxon>Clostridiaceae</taxon>
        <taxon>Caloramator</taxon>
    </lineage>
</organism>
<evidence type="ECO:0000259" key="1">
    <source>
        <dbReference type="Pfam" id="PF18730"/>
    </source>
</evidence>
<gene>
    <name evidence="2" type="ORF">SAMN05443428_12313</name>
</gene>
<keyword evidence="3" id="KW-1185">Reference proteome</keyword>
<dbReference type="OrthoDB" id="2082550at2"/>
<evidence type="ECO:0000313" key="2">
    <source>
        <dbReference type="EMBL" id="SKA96925.1"/>
    </source>
</evidence>
<proteinExistence type="predicted"/>
<evidence type="ECO:0000313" key="3">
    <source>
        <dbReference type="Proteomes" id="UP000190105"/>
    </source>
</evidence>
<dbReference type="EMBL" id="FUYH01000023">
    <property type="protein sequence ID" value="SKA96925.1"/>
    <property type="molecule type" value="Genomic_DNA"/>
</dbReference>
<dbReference type="AlphaFoldDB" id="A0A1T4Y6P2"/>